<evidence type="ECO:0008006" key="5">
    <source>
        <dbReference type="Google" id="ProtNLM"/>
    </source>
</evidence>
<feature type="chain" id="PRO_5044746843" description="Heme-binding protein 2" evidence="2">
    <location>
        <begin position="17"/>
        <end position="196"/>
    </location>
</feature>
<proteinExistence type="inferred from homology"/>
<gene>
    <name evidence="3" type="ORF">ACJMK2_043424</name>
</gene>
<feature type="signal peptide" evidence="2">
    <location>
        <begin position="1"/>
        <end position="16"/>
    </location>
</feature>
<keyword evidence="2" id="KW-0732">Signal</keyword>
<organism evidence="3 4">
    <name type="scientific">Sinanodonta woodiana</name>
    <name type="common">Chinese pond mussel</name>
    <name type="synonym">Anodonta woodiana</name>
    <dbReference type="NCBI Taxonomy" id="1069815"/>
    <lineage>
        <taxon>Eukaryota</taxon>
        <taxon>Metazoa</taxon>
        <taxon>Spiralia</taxon>
        <taxon>Lophotrochozoa</taxon>
        <taxon>Mollusca</taxon>
        <taxon>Bivalvia</taxon>
        <taxon>Autobranchia</taxon>
        <taxon>Heteroconchia</taxon>
        <taxon>Palaeoheterodonta</taxon>
        <taxon>Unionida</taxon>
        <taxon>Unionoidea</taxon>
        <taxon>Unionidae</taxon>
        <taxon>Unioninae</taxon>
        <taxon>Sinanodonta</taxon>
    </lineage>
</organism>
<comment type="caution">
    <text evidence="3">The sequence shown here is derived from an EMBL/GenBank/DDBJ whole genome shotgun (WGS) entry which is preliminary data.</text>
</comment>
<evidence type="ECO:0000313" key="3">
    <source>
        <dbReference type="EMBL" id="KAL3866086.1"/>
    </source>
</evidence>
<dbReference type="Gene3D" id="3.20.80.10">
    <property type="entry name" value="Regulatory factor, effector binding domain"/>
    <property type="match status" value="1"/>
</dbReference>
<dbReference type="PANTHER" id="PTHR11220">
    <property type="entry name" value="HEME-BINDING PROTEIN-RELATED"/>
    <property type="match status" value="1"/>
</dbReference>
<dbReference type="EMBL" id="JBJQND010000009">
    <property type="protein sequence ID" value="KAL3866086.1"/>
    <property type="molecule type" value="Genomic_DNA"/>
</dbReference>
<evidence type="ECO:0000313" key="4">
    <source>
        <dbReference type="Proteomes" id="UP001634394"/>
    </source>
</evidence>
<keyword evidence="4" id="KW-1185">Reference proteome</keyword>
<sequence length="196" mass="23040">MVPVLFLLGIVLGSQARELRPILESFPPLTAVDDYQHAEKLIRLYRWHKPEFCHEYNCPEYEVLEEHEVSHARIPMTLPVLTRMEHTPVLGKSCQCNWTMLFMLPNDYQFHPPKPLDPDVRISTLPAINVYVRSFSGLATSKDYKKQLGELSRAIGNYRKYSQKEYFTAEYDAPFVRCNRHNEVWFLASEQFYPKL</sequence>
<evidence type="ECO:0000256" key="1">
    <source>
        <dbReference type="ARBA" id="ARBA00009817"/>
    </source>
</evidence>
<dbReference type="InterPro" id="IPR011256">
    <property type="entry name" value="Reg_factor_effector_dom_sf"/>
</dbReference>
<dbReference type="PANTHER" id="PTHR11220:SF1">
    <property type="entry name" value="HEME-BINDING PROTEIN 2"/>
    <property type="match status" value="1"/>
</dbReference>
<dbReference type="InterPro" id="IPR006917">
    <property type="entry name" value="SOUL_heme-bd"/>
</dbReference>
<evidence type="ECO:0000256" key="2">
    <source>
        <dbReference type="SAM" id="SignalP"/>
    </source>
</evidence>
<dbReference type="Proteomes" id="UP001634394">
    <property type="component" value="Unassembled WGS sequence"/>
</dbReference>
<dbReference type="SUPFAM" id="SSF55136">
    <property type="entry name" value="Probable bacterial effector-binding domain"/>
    <property type="match status" value="1"/>
</dbReference>
<accession>A0ABD3VXC8</accession>
<name>A0ABD3VXC8_SINWO</name>
<reference evidence="3 4" key="1">
    <citation type="submission" date="2024-11" db="EMBL/GenBank/DDBJ databases">
        <title>Chromosome-level genome assembly of the freshwater bivalve Anodonta woodiana.</title>
        <authorList>
            <person name="Chen X."/>
        </authorList>
    </citation>
    <scope>NUCLEOTIDE SEQUENCE [LARGE SCALE GENOMIC DNA]</scope>
    <source>
        <strain evidence="3">MN2024</strain>
        <tissue evidence="3">Gills</tissue>
    </source>
</reference>
<dbReference type="AlphaFoldDB" id="A0ABD3VXC8"/>
<protein>
    <recommendedName>
        <fullName evidence="5">Heme-binding protein 2</fullName>
    </recommendedName>
</protein>
<dbReference type="Pfam" id="PF04832">
    <property type="entry name" value="SOUL"/>
    <property type="match status" value="1"/>
</dbReference>
<comment type="similarity">
    <text evidence="1">Belongs to the HEBP family.</text>
</comment>